<evidence type="ECO:0000256" key="1">
    <source>
        <dbReference type="ARBA" id="ARBA00004496"/>
    </source>
</evidence>
<dbReference type="SUPFAM" id="SSF52172">
    <property type="entry name" value="CheY-like"/>
    <property type="match status" value="1"/>
</dbReference>
<dbReference type="PANTHER" id="PTHR48111">
    <property type="entry name" value="REGULATOR OF RPOS"/>
    <property type="match status" value="1"/>
</dbReference>
<sequence>MFRILLVEDDHSLAIGMSAGLRMAGLTVERVSSAARSHIAMSEKHFDLVLLDLGLPDQDGLEVLKDWRAQEIATPILVVTARDAIEHRIEGLTSGADDYLIKPFDLGELIARVHALIRRATAVSKNMLQHGRLRFSLSDSAAWLDEEPVVLSRRETVLLGVLLRQPQAVFSADQLRAYLYGSDDGVESNALSVHIHHLRRKFGAQIVETVRGIGYRLGKAE</sequence>
<feature type="domain" description="Response regulatory" evidence="10">
    <location>
        <begin position="3"/>
        <end position="117"/>
    </location>
</feature>
<dbReference type="SMART" id="SM00862">
    <property type="entry name" value="Trans_reg_C"/>
    <property type="match status" value="1"/>
</dbReference>
<keyword evidence="5" id="KW-0805">Transcription regulation</keyword>
<evidence type="ECO:0000256" key="8">
    <source>
        <dbReference type="PROSITE-ProRule" id="PRU00169"/>
    </source>
</evidence>
<dbReference type="InterPro" id="IPR001789">
    <property type="entry name" value="Sig_transdc_resp-reg_receiver"/>
</dbReference>
<evidence type="ECO:0000256" key="7">
    <source>
        <dbReference type="ARBA" id="ARBA00023163"/>
    </source>
</evidence>
<dbReference type="PROSITE" id="PS50110">
    <property type="entry name" value="RESPONSE_REGULATORY"/>
    <property type="match status" value="1"/>
</dbReference>
<dbReference type="InterPro" id="IPR039420">
    <property type="entry name" value="WalR-like"/>
</dbReference>
<dbReference type="GO" id="GO:0000156">
    <property type="term" value="F:phosphorelay response regulator activity"/>
    <property type="evidence" value="ECO:0007669"/>
    <property type="project" value="TreeGrafter"/>
</dbReference>
<evidence type="ECO:0000313" key="13">
    <source>
        <dbReference type="Proteomes" id="UP000256838"/>
    </source>
</evidence>
<keyword evidence="13" id="KW-1185">Reference proteome</keyword>
<dbReference type="GO" id="GO:0006355">
    <property type="term" value="P:regulation of DNA-templated transcription"/>
    <property type="evidence" value="ECO:0007669"/>
    <property type="project" value="InterPro"/>
</dbReference>
<feature type="domain" description="OmpR/PhoB-type" evidence="11">
    <location>
        <begin position="125"/>
        <end position="219"/>
    </location>
</feature>
<dbReference type="GO" id="GO:0005829">
    <property type="term" value="C:cytosol"/>
    <property type="evidence" value="ECO:0007669"/>
    <property type="project" value="TreeGrafter"/>
</dbReference>
<keyword evidence="2" id="KW-0963">Cytoplasm</keyword>
<dbReference type="EMBL" id="QRGA01000004">
    <property type="protein sequence ID" value="RDU99477.1"/>
    <property type="molecule type" value="Genomic_DNA"/>
</dbReference>
<evidence type="ECO:0000256" key="9">
    <source>
        <dbReference type="PROSITE-ProRule" id="PRU01091"/>
    </source>
</evidence>
<dbReference type="SUPFAM" id="SSF46894">
    <property type="entry name" value="C-terminal effector domain of the bipartite response regulators"/>
    <property type="match status" value="1"/>
</dbReference>
<dbReference type="CDD" id="cd00383">
    <property type="entry name" value="trans_reg_C"/>
    <property type="match status" value="1"/>
</dbReference>
<dbReference type="Pfam" id="PF00072">
    <property type="entry name" value="Response_reg"/>
    <property type="match status" value="1"/>
</dbReference>
<evidence type="ECO:0000256" key="6">
    <source>
        <dbReference type="ARBA" id="ARBA00023125"/>
    </source>
</evidence>
<evidence type="ECO:0000313" key="12">
    <source>
        <dbReference type="EMBL" id="RDU99477.1"/>
    </source>
</evidence>
<dbReference type="SMART" id="SM00448">
    <property type="entry name" value="REC"/>
    <property type="match status" value="1"/>
</dbReference>
<dbReference type="InterPro" id="IPR001867">
    <property type="entry name" value="OmpR/PhoB-type_DNA-bd"/>
</dbReference>
<evidence type="ECO:0000259" key="11">
    <source>
        <dbReference type="PROSITE" id="PS51755"/>
    </source>
</evidence>
<dbReference type="Pfam" id="PF00486">
    <property type="entry name" value="Trans_reg_C"/>
    <property type="match status" value="1"/>
</dbReference>
<dbReference type="Gene3D" id="1.10.10.10">
    <property type="entry name" value="Winged helix-like DNA-binding domain superfamily/Winged helix DNA-binding domain"/>
    <property type="match status" value="1"/>
</dbReference>
<reference evidence="12 13" key="1">
    <citation type="submission" date="2018-08" db="EMBL/GenBank/DDBJ databases">
        <title>Paraburkholderia sp. DHOM06 isolated from forest soil.</title>
        <authorList>
            <person name="Gao Z.-H."/>
            <person name="Qiu L.-H."/>
        </authorList>
    </citation>
    <scope>NUCLEOTIDE SEQUENCE [LARGE SCALE GENOMIC DNA]</scope>
    <source>
        <strain evidence="12 13">DHOM06</strain>
    </source>
</reference>
<evidence type="ECO:0000256" key="5">
    <source>
        <dbReference type="ARBA" id="ARBA00023015"/>
    </source>
</evidence>
<dbReference type="Gene3D" id="3.40.50.2300">
    <property type="match status" value="1"/>
</dbReference>
<dbReference type="InterPro" id="IPR011006">
    <property type="entry name" value="CheY-like_superfamily"/>
</dbReference>
<evidence type="ECO:0000256" key="4">
    <source>
        <dbReference type="ARBA" id="ARBA00023012"/>
    </source>
</evidence>
<name>A0A3D8K1Y4_9BURK</name>
<feature type="DNA-binding region" description="OmpR/PhoB-type" evidence="9">
    <location>
        <begin position="125"/>
        <end position="219"/>
    </location>
</feature>
<keyword evidence="3 8" id="KW-0597">Phosphoprotein</keyword>
<dbReference type="Gene3D" id="6.10.250.690">
    <property type="match status" value="1"/>
</dbReference>
<dbReference type="GO" id="GO:0032993">
    <property type="term" value="C:protein-DNA complex"/>
    <property type="evidence" value="ECO:0007669"/>
    <property type="project" value="TreeGrafter"/>
</dbReference>
<evidence type="ECO:0000256" key="2">
    <source>
        <dbReference type="ARBA" id="ARBA00022490"/>
    </source>
</evidence>
<keyword evidence="7" id="KW-0804">Transcription</keyword>
<keyword evidence="6 9" id="KW-0238">DNA-binding</keyword>
<dbReference type="OrthoDB" id="9802426at2"/>
<dbReference type="CDD" id="cd17624">
    <property type="entry name" value="REC_OmpR_PmrA-like"/>
    <property type="match status" value="1"/>
</dbReference>
<dbReference type="Proteomes" id="UP000256838">
    <property type="component" value="Unassembled WGS sequence"/>
</dbReference>
<feature type="modified residue" description="4-aspartylphosphate" evidence="8">
    <location>
        <position position="52"/>
    </location>
</feature>
<keyword evidence="4" id="KW-0902">Two-component regulatory system</keyword>
<dbReference type="RefSeq" id="WP_115532925.1">
    <property type="nucleotide sequence ID" value="NZ_QRGA01000004.1"/>
</dbReference>
<protein>
    <submittedName>
        <fullName evidence="12">Response regulator</fullName>
    </submittedName>
</protein>
<accession>A0A3D8K1Y4</accession>
<comment type="caution">
    <text evidence="12">The sequence shown here is derived from an EMBL/GenBank/DDBJ whole genome shotgun (WGS) entry which is preliminary data.</text>
</comment>
<dbReference type="InterPro" id="IPR036388">
    <property type="entry name" value="WH-like_DNA-bd_sf"/>
</dbReference>
<dbReference type="PANTHER" id="PTHR48111:SF35">
    <property type="entry name" value="TRANSCRIPTIONAL REGULATORY PROTEIN QSEB"/>
    <property type="match status" value="1"/>
</dbReference>
<proteinExistence type="predicted"/>
<evidence type="ECO:0000256" key="3">
    <source>
        <dbReference type="ARBA" id="ARBA00022553"/>
    </source>
</evidence>
<comment type="subcellular location">
    <subcellularLocation>
        <location evidence="1">Cytoplasm</location>
    </subcellularLocation>
</comment>
<dbReference type="GO" id="GO:0000976">
    <property type="term" value="F:transcription cis-regulatory region binding"/>
    <property type="evidence" value="ECO:0007669"/>
    <property type="project" value="TreeGrafter"/>
</dbReference>
<dbReference type="InterPro" id="IPR016032">
    <property type="entry name" value="Sig_transdc_resp-reg_C-effctor"/>
</dbReference>
<gene>
    <name evidence="12" type="ORF">DWV00_07375</name>
</gene>
<organism evidence="12 13">
    <name type="scientific">Trinickia dinghuensis</name>
    <dbReference type="NCBI Taxonomy" id="2291023"/>
    <lineage>
        <taxon>Bacteria</taxon>
        <taxon>Pseudomonadati</taxon>
        <taxon>Pseudomonadota</taxon>
        <taxon>Betaproteobacteria</taxon>
        <taxon>Burkholderiales</taxon>
        <taxon>Burkholderiaceae</taxon>
        <taxon>Trinickia</taxon>
    </lineage>
</organism>
<evidence type="ECO:0000259" key="10">
    <source>
        <dbReference type="PROSITE" id="PS50110"/>
    </source>
</evidence>
<dbReference type="AlphaFoldDB" id="A0A3D8K1Y4"/>
<dbReference type="PROSITE" id="PS51755">
    <property type="entry name" value="OMPR_PHOB"/>
    <property type="match status" value="1"/>
</dbReference>